<gene>
    <name evidence="3" type="ORF">MEG1DRAFT_02559</name>
</gene>
<dbReference type="InterPro" id="IPR052404">
    <property type="entry name" value="SPP1-like_terminase"/>
</dbReference>
<dbReference type="Pfam" id="PF03592">
    <property type="entry name" value="Terminase_2"/>
    <property type="match status" value="1"/>
</dbReference>
<dbReference type="EMBL" id="JGVH01000040">
    <property type="protein sequence ID" value="KER02830.1"/>
    <property type="molecule type" value="Genomic_DNA"/>
</dbReference>
<evidence type="ECO:0000256" key="1">
    <source>
        <dbReference type="ARBA" id="ARBA00022612"/>
    </source>
</evidence>
<keyword evidence="1" id="KW-1188">Viral release from host cell</keyword>
<dbReference type="GO" id="GO:0051276">
    <property type="term" value="P:chromosome organization"/>
    <property type="evidence" value="ECO:0007669"/>
    <property type="project" value="InterPro"/>
</dbReference>
<comment type="caution">
    <text evidence="3">The sequence shown here is derived from an EMBL/GenBank/DDBJ whole genome shotgun (WGS) entry which is preliminary data.</text>
</comment>
<dbReference type="PATRIC" id="fig|1393735.3.peg.2615"/>
<dbReference type="RefSeq" id="WP_051769512.1">
    <property type="nucleotide sequence ID" value="NZ_CAWLUD010000040.1"/>
</dbReference>
<reference evidence="3 4" key="1">
    <citation type="submission" date="2014-03" db="EMBL/GenBank/DDBJ databases">
        <title>Draft Genome of Photorhabdus temperata Meg1.</title>
        <authorList>
            <person name="Hurst S.G.IV."/>
            <person name="Morris K."/>
            <person name="Thomas K."/>
            <person name="Tisa L.S."/>
        </authorList>
    </citation>
    <scope>NUCLEOTIDE SEQUENCE [LARGE SCALE GENOMIC DNA]</scope>
    <source>
        <strain evidence="3 4">Meg1</strain>
    </source>
</reference>
<accession>A0A081RVX7</accession>
<protein>
    <submittedName>
        <fullName evidence="3">Phage terminase, small subunit</fullName>
    </submittedName>
</protein>
<dbReference type="AlphaFoldDB" id="A0A081RVX7"/>
<dbReference type="PANTHER" id="PTHR41328:SF2">
    <property type="entry name" value="TERMINASE SMALL SUBUNIT"/>
    <property type="match status" value="1"/>
</dbReference>
<dbReference type="Gene3D" id="1.10.10.1400">
    <property type="entry name" value="Terminase, small subunit, N-terminal DNA-binding domain, HTH motif"/>
    <property type="match status" value="1"/>
</dbReference>
<dbReference type="Proteomes" id="UP000028002">
    <property type="component" value="Unassembled WGS sequence"/>
</dbReference>
<evidence type="ECO:0000256" key="2">
    <source>
        <dbReference type="ARBA" id="ARBA00023219"/>
    </source>
</evidence>
<dbReference type="PANTHER" id="PTHR41328">
    <property type="entry name" value="TERMINASE SMALL SUBUNIT-RELATED"/>
    <property type="match status" value="1"/>
</dbReference>
<evidence type="ECO:0000313" key="3">
    <source>
        <dbReference type="EMBL" id="KER02830.1"/>
    </source>
</evidence>
<keyword evidence="2" id="KW-0231">Viral genome packaging</keyword>
<proteinExistence type="predicted"/>
<dbReference type="InterPro" id="IPR038713">
    <property type="entry name" value="Terminase_Gp1_N_sf"/>
</dbReference>
<organism evidence="3 4">
    <name type="scientific">Photorhabdus temperata subsp. temperata Meg1</name>
    <dbReference type="NCBI Taxonomy" id="1393735"/>
    <lineage>
        <taxon>Bacteria</taxon>
        <taxon>Pseudomonadati</taxon>
        <taxon>Pseudomonadota</taxon>
        <taxon>Gammaproteobacteria</taxon>
        <taxon>Enterobacterales</taxon>
        <taxon>Morganellaceae</taxon>
        <taxon>Photorhabdus</taxon>
    </lineage>
</organism>
<dbReference type="InterPro" id="IPR005335">
    <property type="entry name" value="Terminase_ssu"/>
</dbReference>
<evidence type="ECO:0000313" key="4">
    <source>
        <dbReference type="Proteomes" id="UP000028002"/>
    </source>
</evidence>
<sequence length="201" mass="23089">MTKKLTAKQKMFCYEYLVDLNATQAAIRAGYSSKRATEMGYKLLQNPLVQALIYELKQERINQLGIDASYVLLRLVEIDKMDVADILHEDMSLKPISKWPGVWRRYLSGFDLSEMFEGRGEDRDLVGIMKKIKWPDKVKNLELLGKHVNVQAFKENVKTEITGAEGGPVQIDLTDEQLEERLKEMGYGRRSSQLNEKLTDS</sequence>
<name>A0A081RVX7_PHOTE</name>